<dbReference type="Pfam" id="PF18731">
    <property type="entry name" value="HEPN_Swt1"/>
    <property type="match status" value="1"/>
</dbReference>
<dbReference type="InterPro" id="IPR041650">
    <property type="entry name" value="HEPN_Swt1"/>
</dbReference>
<dbReference type="STRING" id="670487.Ocepr_2222"/>
<evidence type="ECO:0000313" key="3">
    <source>
        <dbReference type="EMBL" id="ADR37670.1"/>
    </source>
</evidence>
<organism evidence="3 4">
    <name type="scientific">Oceanithermus profundus (strain DSM 14977 / NBRC 100410 / VKM B-2274 / 506)</name>
    <dbReference type="NCBI Taxonomy" id="670487"/>
    <lineage>
        <taxon>Bacteria</taxon>
        <taxon>Thermotogati</taxon>
        <taxon>Deinococcota</taxon>
        <taxon>Deinococci</taxon>
        <taxon>Thermales</taxon>
        <taxon>Thermaceae</taxon>
        <taxon>Oceanithermus</taxon>
    </lineage>
</organism>
<proteinExistence type="predicted"/>
<keyword evidence="4" id="KW-1185">Reference proteome</keyword>
<feature type="compositionally biased region" description="Basic and acidic residues" evidence="1">
    <location>
        <begin position="1034"/>
        <end position="1044"/>
    </location>
</feature>
<reference evidence="4" key="1">
    <citation type="submission" date="2010-11" db="EMBL/GenBank/DDBJ databases">
        <title>The complete sequence of chromosome of Oceanithermus profundus DSM 14977.</title>
        <authorList>
            <consortium name="US DOE Joint Genome Institute (JGI-PGF)"/>
            <person name="Lucas S."/>
            <person name="Copeland A."/>
            <person name="Lapidus A."/>
            <person name="Bruce D."/>
            <person name="Goodwin L."/>
            <person name="Pitluck S."/>
            <person name="Kyrpides N."/>
            <person name="Mavromatis K."/>
            <person name="Pagani I."/>
            <person name="Ivanova N."/>
            <person name="Zhang X."/>
            <person name="Brettin T."/>
            <person name="Detter J.C."/>
            <person name="Tapia R."/>
            <person name="Han C."/>
            <person name="Land M."/>
            <person name="Hauser L."/>
            <person name="Markowitz V."/>
            <person name="Cheng J.-F."/>
            <person name="Hugenholtz P."/>
            <person name="Woyke T."/>
            <person name="Wu D."/>
            <person name="Tindall B."/>
            <person name="Faehnrich R."/>
            <person name="Brambilla E."/>
            <person name="Klenk H.-P."/>
            <person name="Eisen J.A."/>
        </authorList>
    </citation>
    <scope>NUCLEOTIDE SEQUENCE [LARGE SCALE GENOMIC DNA]</scope>
    <source>
        <strain evidence="4">DSM 14977 / NBRC 100410 / VKM B-2274 / 506</strain>
    </source>
</reference>
<accession>E4UAG5</accession>
<dbReference type="RefSeq" id="WP_013458840.1">
    <property type="nucleotide sequence ID" value="NC_014761.1"/>
</dbReference>
<feature type="region of interest" description="Disordered" evidence="1">
    <location>
        <begin position="1000"/>
        <end position="1044"/>
    </location>
</feature>
<dbReference type="EMBL" id="CP002361">
    <property type="protein sequence ID" value="ADR37670.1"/>
    <property type="molecule type" value="Genomic_DNA"/>
</dbReference>
<evidence type="ECO:0000313" key="4">
    <source>
        <dbReference type="Proteomes" id="UP000008722"/>
    </source>
</evidence>
<dbReference type="OrthoDB" id="9757917at2"/>
<evidence type="ECO:0000256" key="1">
    <source>
        <dbReference type="SAM" id="MobiDB-lite"/>
    </source>
</evidence>
<dbReference type="eggNOG" id="COG1483">
    <property type="taxonomic scope" value="Bacteria"/>
</dbReference>
<dbReference type="AlphaFoldDB" id="E4UAG5"/>
<reference evidence="3 4" key="2">
    <citation type="journal article" date="2011" name="Stand. Genomic Sci.">
        <title>Complete genome sequence of Oceanithermus profundus type strain (506).</title>
        <authorList>
            <person name="Pati A."/>
            <person name="Zhang X."/>
            <person name="Lapidus A."/>
            <person name="Nolan M."/>
            <person name="Lucas S."/>
            <person name="Del Rio T.G."/>
            <person name="Tice H."/>
            <person name="Cheng J.F."/>
            <person name="Tapia R."/>
            <person name="Han C."/>
            <person name="Goodwin L."/>
            <person name="Pitluck S."/>
            <person name="Liolios K."/>
            <person name="Pagani I."/>
            <person name="Ivanova N."/>
            <person name="Mavromatis K."/>
            <person name="Chen A."/>
            <person name="Palaniappan K."/>
            <person name="Hauser L."/>
            <person name="Jeffries C.D."/>
            <person name="Brambilla E.M."/>
            <person name="Rohl A."/>
            <person name="Mwirichia R."/>
            <person name="Rohde M."/>
            <person name="Tindall B.J."/>
            <person name="Sikorski J."/>
            <person name="Wirth R."/>
            <person name="Goker M."/>
            <person name="Woyke T."/>
            <person name="Detter J.C."/>
            <person name="Bristow J."/>
            <person name="Eisen J.A."/>
            <person name="Markowitz V."/>
            <person name="Hugenholtz P."/>
            <person name="Kyrpides N.C."/>
            <person name="Klenk H.P."/>
            <person name="Land M."/>
        </authorList>
    </citation>
    <scope>NUCLEOTIDE SEQUENCE [LARGE SCALE GENOMIC DNA]</scope>
    <source>
        <strain evidence="4">DSM 14977 / NBRC 100410 / VKM B-2274 / 506</strain>
    </source>
</reference>
<sequence length="1120" mass="126240">MAITNHERVGRTLQALRDGLAPYVAREAEEALADQRISKQTLDKFLSDPNLRERPIAEWDASALLRFMWDAWNSVFRDSLGHTDRSLVSELREWRNRWAHQKAFSSDDVLRVMDSAERLLKSVGGTEQAAQIERERKELLRLIFDEQLRSEQRKAKTKLPESAAASLTPWREVIEPHDDVASGHYQLAEFAADLWQVYKGEGGDEYRDPVEFFRRTYLTESLSQLLVRAAERAQGKGGDPVIQLQTNFGGGKTHSMLALYHMFSGKRPADLPGVEQLLAKAGINELPKMNRVVLVGNRMKPGSPSKKEDGTEVHTLWGELAWQLGMAAGGLEEARRAYELVRKDDENATNPGEALQELLQRYAPALILIDEWVAYARQLLEEQRLPGGDFETQFTFAQALTEAVKAVPRTLLVVSLPASDDADEVNDIEVGGRRGREALRRLQNVIGRIESPWRPATQEESFEIVRRRLFKPIRDNEAFKKRDLTARAFADMYREQASEFPPDTREADYEKRIRASYPIHPEVFDRLYNDWSSLARFQRTRGVLRLMAAVIHVLWENGDKSPLIMPASLPLDTDEVQRELVRHLPDNWTPIIDKDIDGPNSLPVELDNTLPNLGRYQATRRVARTIFLGSAPNVGAAQRGLEARRIKLGAVMPGEQPAAFGDALRHLASRATYLYQDGDRYWYDTQPTVGKLVEDRAEQLKRQPERVYEELERRLRKALGSKGEFAAVHALPRSAADVPDEMETRLVVLPPDKQYRSGNGESAAMKLAREILESRGSAPRHFRNALVFLAADENDYHDLDEAARRYLAWKSVLDDKEQLNLTPFQVRQAEAQLAEAEEALKARIPQTYRWLLVPEQAGPQSEIEIRPLNLRGQGELAPRAAKRLLKEEQLVLQLAPNVLRKHLDEVPLWKDGRHVELEQLAAYFASYPYLQRLQSPRVLLESVERGVALLTWYVDSFAYAEGYDAEKGRYVGLVAGQQPPKLRQPAGLVVHPDVAQEQLQREVATSKPGAAEPAAAGGTGSVTADKTASVADVAGERSEADEPKPRRFYVKRRVDPADLTKATQELAEELVVHLAKLPGGRVEITIEVAAEVADGIPAEVVRIVRENATALGMEPQFEEE</sequence>
<dbReference type="InterPro" id="IPR007555">
    <property type="entry name" value="DUF499"/>
</dbReference>
<dbReference type="Proteomes" id="UP000008722">
    <property type="component" value="Chromosome"/>
</dbReference>
<dbReference type="KEGG" id="opr:Ocepr_2222"/>
<evidence type="ECO:0000259" key="2">
    <source>
        <dbReference type="Pfam" id="PF18731"/>
    </source>
</evidence>
<protein>
    <submittedName>
        <fullName evidence="3">ATPase (AAA+ superfamily)-like protein</fullName>
    </submittedName>
</protein>
<feature type="compositionally biased region" description="Low complexity" evidence="1">
    <location>
        <begin position="1005"/>
        <end position="1016"/>
    </location>
</feature>
<dbReference type="Pfam" id="PF04465">
    <property type="entry name" value="DUF499"/>
    <property type="match status" value="1"/>
</dbReference>
<name>E4UAG5_OCEP5</name>
<gene>
    <name evidence="3" type="ordered locus">Ocepr_2222</name>
</gene>
<feature type="domain" description="Swt1-like HEPN" evidence="2">
    <location>
        <begin position="11"/>
        <end position="124"/>
    </location>
</feature>
<dbReference type="HOGENOM" id="CLU_010124_0_0_0"/>